<dbReference type="PROSITE" id="PS51070">
    <property type="entry name" value="SHD"/>
    <property type="match status" value="2"/>
</dbReference>
<feature type="region of interest" description="Disordered" evidence="2">
    <location>
        <begin position="193"/>
        <end position="234"/>
    </location>
</feature>
<feature type="domain" description="SHD" evidence="3">
    <location>
        <begin position="376"/>
        <end position="509"/>
    </location>
</feature>
<accession>A0A8B9XZA7</accession>
<keyword evidence="1" id="KW-0254">Endocytosis</keyword>
<dbReference type="Proteomes" id="UP000694520">
    <property type="component" value="Chromosome 11"/>
</dbReference>
<evidence type="ECO:0000256" key="2">
    <source>
        <dbReference type="SAM" id="MobiDB-lite"/>
    </source>
</evidence>
<reference evidence="4" key="3">
    <citation type="submission" date="2025-09" db="UniProtKB">
        <authorList>
            <consortium name="Ensembl"/>
        </authorList>
    </citation>
    <scope>IDENTIFICATION</scope>
</reference>
<name>A0A8B9XZA7_BOSMU</name>
<dbReference type="InterPro" id="IPR022699">
    <property type="entry name" value="Stonin2_N"/>
</dbReference>
<feature type="domain" description="SHD" evidence="3">
    <location>
        <begin position="608"/>
        <end position="681"/>
    </location>
</feature>
<evidence type="ECO:0000313" key="5">
    <source>
        <dbReference type="Proteomes" id="UP000694520"/>
    </source>
</evidence>
<sequence>MHPGPAHHHLLKKQGGQPHHWPCPAGPALPSTPWGDAHCPPRAAGPHILKTPAVLVLAPRTQTCSSSVLGSRVAWLPGPTRQTGGRSGRQAAGRRQGVLFQHACGIPLPAPTSGPLATLQHPTRSLSPSKGLQGASAPHDNSSSLQEDEEVEMEAISWQAGSPAMNGHPTTPVTSARFPSWVTFDDNEVSGPLSPITSPLKPETLPLASVTPDGPYNSTGSFKKRERPKSSLMNFSKVQKLDVSSVSRPPAVPEAPPWRATNPFLNETLQDVQPSPINPFRAFFEEQERRAQSSSVSSTLGKSQRDSLIVVYRDAISFDDSSRNQSRSDAVEKLKRLQIEDSDHLGGVTLPDDDPAAWAELDAHPAGSEQSPPRDGWPMMLRIPEKKNIMSSRHWGPIYIKLTDGGYLQLYYEQGLERPFREFKLEMYHEISEPRLQNYDENGRIHSLRIDRVTYKEKKKYQPKPAVAHLAEREQVIKLGTTNYEDFLSFIRAVQDRLMELPVLSTELSTVGLNYLEEEMTVDAQDEFSGQYPRQEPERFPHCRSPTPSVLMTRAETSHAGCCGKTQEAPNRGFHHLGGVTLPDDDPAAWAELDAHPAGSEQSPPRDGWPMMLRIPEKKNIMSSRHWGPIYIKLTDGGYLQLYYEQGLERPFREFKLEMYHEISEPRSKTTARMVGSTACG</sequence>
<dbReference type="PANTHER" id="PTHR10529">
    <property type="entry name" value="AP COMPLEX SUBUNIT MU"/>
    <property type="match status" value="1"/>
</dbReference>
<dbReference type="InterPro" id="IPR050431">
    <property type="entry name" value="Adaptor_comp_med_subunit"/>
</dbReference>
<protein>
    <recommendedName>
        <fullName evidence="3">SHD domain-containing protein</fullName>
    </recommendedName>
</protein>
<dbReference type="Pfam" id="PF12016">
    <property type="entry name" value="Stonin2_N"/>
    <property type="match status" value="1"/>
</dbReference>
<reference evidence="4" key="2">
    <citation type="submission" date="2025-08" db="UniProtKB">
        <authorList>
            <consortium name="Ensembl"/>
        </authorList>
    </citation>
    <scope>IDENTIFICATION</scope>
</reference>
<feature type="compositionally biased region" description="Basic residues" evidence="2">
    <location>
        <begin position="1"/>
        <end position="12"/>
    </location>
</feature>
<feature type="region of interest" description="Disordered" evidence="2">
    <location>
        <begin position="111"/>
        <end position="153"/>
    </location>
</feature>
<evidence type="ECO:0000256" key="1">
    <source>
        <dbReference type="ARBA" id="ARBA00022583"/>
    </source>
</evidence>
<feature type="compositionally biased region" description="Polar residues" evidence="2">
    <location>
        <begin position="120"/>
        <end position="130"/>
    </location>
</feature>
<keyword evidence="5" id="KW-1185">Reference proteome</keyword>
<feature type="region of interest" description="Disordered" evidence="2">
    <location>
        <begin position="1"/>
        <end position="27"/>
    </location>
</feature>
<dbReference type="AlphaFoldDB" id="A0A8B9XZA7"/>
<evidence type="ECO:0000259" key="3">
    <source>
        <dbReference type="PROSITE" id="PS51070"/>
    </source>
</evidence>
<reference evidence="4" key="1">
    <citation type="submission" date="2019-05" db="EMBL/GenBank/DDBJ databases">
        <authorList>
            <person name="Zhang S."/>
            <person name="Liu J."/>
        </authorList>
    </citation>
    <scope>NUCLEOTIDE SEQUENCE [LARGE SCALE GENOMIC DNA]</scope>
</reference>
<dbReference type="InterPro" id="IPR012320">
    <property type="entry name" value="SHD_dom"/>
</dbReference>
<organism evidence="4 5">
    <name type="scientific">Bos mutus grunniens</name>
    <name type="common">Wild yak</name>
    <name type="synonym">Bos grunniens</name>
    <dbReference type="NCBI Taxonomy" id="30521"/>
    <lineage>
        <taxon>Eukaryota</taxon>
        <taxon>Metazoa</taxon>
        <taxon>Chordata</taxon>
        <taxon>Craniata</taxon>
        <taxon>Vertebrata</taxon>
        <taxon>Euteleostomi</taxon>
        <taxon>Mammalia</taxon>
        <taxon>Eutheria</taxon>
        <taxon>Laurasiatheria</taxon>
        <taxon>Artiodactyla</taxon>
        <taxon>Ruminantia</taxon>
        <taxon>Pecora</taxon>
        <taxon>Bovidae</taxon>
        <taxon>Bovinae</taxon>
        <taxon>Bos</taxon>
    </lineage>
</organism>
<dbReference type="GO" id="GO:0006897">
    <property type="term" value="P:endocytosis"/>
    <property type="evidence" value="ECO:0007669"/>
    <property type="project" value="UniProtKB-KW"/>
</dbReference>
<dbReference type="Ensembl" id="ENSBGRT00000032393.1">
    <property type="protein sequence ID" value="ENSBGRP00000027986.1"/>
    <property type="gene ID" value="ENSBGRG00000017701.1"/>
</dbReference>
<evidence type="ECO:0000313" key="4">
    <source>
        <dbReference type="Ensembl" id="ENSBGRP00000027986.1"/>
    </source>
</evidence>
<proteinExistence type="predicted"/>
<dbReference type="GeneTree" id="ENSGT00940000159392"/>